<organism evidence="5 6">
    <name type="scientific">Paracoccus fistulariae</name>
    <dbReference type="NCBI Taxonomy" id="658446"/>
    <lineage>
        <taxon>Bacteria</taxon>
        <taxon>Pseudomonadati</taxon>
        <taxon>Pseudomonadota</taxon>
        <taxon>Alphaproteobacteria</taxon>
        <taxon>Rhodobacterales</taxon>
        <taxon>Paracoccaceae</taxon>
        <taxon>Paracoccus</taxon>
    </lineage>
</organism>
<keyword evidence="6" id="KW-1185">Reference proteome</keyword>
<evidence type="ECO:0000256" key="2">
    <source>
        <dbReference type="ARBA" id="ARBA00022801"/>
    </source>
</evidence>
<gene>
    <name evidence="5" type="ORF">JHX87_02830</name>
</gene>
<dbReference type="InterPro" id="IPR051214">
    <property type="entry name" value="GH32_Enzymes"/>
</dbReference>
<accession>A0ABY7SLA6</accession>
<dbReference type="InterPro" id="IPR013148">
    <property type="entry name" value="Glyco_hydro_32_N"/>
</dbReference>
<dbReference type="PANTHER" id="PTHR43101:SF1">
    <property type="entry name" value="BETA-FRUCTOSIDASE"/>
    <property type="match status" value="1"/>
</dbReference>
<evidence type="ECO:0000259" key="4">
    <source>
        <dbReference type="Pfam" id="PF00251"/>
    </source>
</evidence>
<comment type="similarity">
    <text evidence="1">Belongs to the glycosyl hydrolase 32 family.</text>
</comment>
<evidence type="ECO:0000313" key="5">
    <source>
        <dbReference type="EMBL" id="WCR07785.1"/>
    </source>
</evidence>
<proteinExistence type="inferred from homology"/>
<keyword evidence="3" id="KW-0326">Glycosidase</keyword>
<evidence type="ECO:0000256" key="3">
    <source>
        <dbReference type="ARBA" id="ARBA00023295"/>
    </source>
</evidence>
<dbReference type="Proteomes" id="UP001219349">
    <property type="component" value="Chromosome"/>
</dbReference>
<dbReference type="SUPFAM" id="SSF75005">
    <property type="entry name" value="Arabinanase/levansucrase/invertase"/>
    <property type="match status" value="1"/>
</dbReference>
<dbReference type="EMBL" id="CP067136">
    <property type="protein sequence ID" value="WCR07785.1"/>
    <property type="molecule type" value="Genomic_DNA"/>
</dbReference>
<evidence type="ECO:0000256" key="1">
    <source>
        <dbReference type="ARBA" id="ARBA00009902"/>
    </source>
</evidence>
<dbReference type="Pfam" id="PF00251">
    <property type="entry name" value="Glyco_hydro_32N"/>
    <property type="match status" value="1"/>
</dbReference>
<sequence>MTIALEHKWIWDSWYIRDGKTWHAYFLQADKSLVDPDLRHFNATQGHATSTDLVNWTHHGTSFGPAEGPAWDDYTTWTGSVVKGDDGLWHLFYTGSCRAENGLKQRIGHATSRDLHHWERVGDGLALDIDHRYEELTPAHWPDRAMRDPWVMRDPSGEGWLMYFTARVPNVAEPNAGGAIGFATSPDLKVWTLQDPVFAGGLFGQMEVPQVFSAEGRWYCLFCTDVQHYSAGYAASYPGAPVRGMHYLVADDPRGPWQIAPGPFLDGDPALDRYAARILDTGDGLALMGFLHNPGGGSFVGEIADPAPVAIDADGWLRLDDPALAVPRTASFA</sequence>
<keyword evidence="2" id="KW-0378">Hydrolase</keyword>
<dbReference type="CDD" id="cd18609">
    <property type="entry name" value="GH32-like"/>
    <property type="match status" value="1"/>
</dbReference>
<name>A0ABY7SLA6_9RHOB</name>
<reference evidence="5 6" key="1">
    <citation type="submission" date="2021-01" db="EMBL/GenBank/DDBJ databases">
        <title>Biogeographic distribution of Paracoccus.</title>
        <authorList>
            <person name="Hollensteiner J."/>
            <person name="Leineberger J."/>
            <person name="Brinkhoff T."/>
            <person name="Daniel R."/>
        </authorList>
    </citation>
    <scope>NUCLEOTIDE SEQUENCE [LARGE SCALE GENOMIC DNA]</scope>
    <source>
        <strain evidence="5 6">KCTC 22803</strain>
    </source>
</reference>
<dbReference type="InterPro" id="IPR023296">
    <property type="entry name" value="Glyco_hydro_beta-prop_sf"/>
</dbReference>
<protein>
    <submittedName>
        <fullName evidence="5">Levansucrase</fullName>
    </submittedName>
</protein>
<evidence type="ECO:0000313" key="6">
    <source>
        <dbReference type="Proteomes" id="UP001219349"/>
    </source>
</evidence>
<dbReference type="PANTHER" id="PTHR43101">
    <property type="entry name" value="BETA-FRUCTOSIDASE"/>
    <property type="match status" value="1"/>
</dbReference>
<dbReference type="Gene3D" id="2.115.10.20">
    <property type="entry name" value="Glycosyl hydrolase domain, family 43"/>
    <property type="match status" value="1"/>
</dbReference>
<dbReference type="RefSeq" id="WP_271886332.1">
    <property type="nucleotide sequence ID" value="NZ_CP067136.1"/>
</dbReference>
<feature type="domain" description="Glycosyl hydrolase family 32 N-terminal" evidence="4">
    <location>
        <begin position="21"/>
        <end position="237"/>
    </location>
</feature>